<keyword evidence="4" id="KW-1185">Reference proteome</keyword>
<gene>
    <name evidence="3" type="ORF">GCM10010468_28830</name>
</gene>
<dbReference type="EMBL" id="BAAAUV010000006">
    <property type="protein sequence ID" value="GAA3210700.1"/>
    <property type="molecule type" value="Genomic_DNA"/>
</dbReference>
<organism evidence="3 4">
    <name type="scientific">Actinocorallia longicatena</name>
    <dbReference type="NCBI Taxonomy" id="111803"/>
    <lineage>
        <taxon>Bacteria</taxon>
        <taxon>Bacillati</taxon>
        <taxon>Actinomycetota</taxon>
        <taxon>Actinomycetes</taxon>
        <taxon>Streptosporangiales</taxon>
        <taxon>Thermomonosporaceae</taxon>
        <taxon>Actinocorallia</taxon>
    </lineage>
</organism>
<protein>
    <recommendedName>
        <fullName evidence="5">Transposase</fullName>
    </recommendedName>
</protein>
<accession>A0ABP6Q8P2</accession>
<feature type="region of interest" description="Disordered" evidence="2">
    <location>
        <begin position="155"/>
        <end position="183"/>
    </location>
</feature>
<dbReference type="RefSeq" id="WP_344827790.1">
    <property type="nucleotide sequence ID" value="NZ_BAAAUV010000006.1"/>
</dbReference>
<evidence type="ECO:0008006" key="5">
    <source>
        <dbReference type="Google" id="ProtNLM"/>
    </source>
</evidence>
<evidence type="ECO:0000313" key="4">
    <source>
        <dbReference type="Proteomes" id="UP001501237"/>
    </source>
</evidence>
<reference evidence="4" key="1">
    <citation type="journal article" date="2019" name="Int. J. Syst. Evol. Microbiol.">
        <title>The Global Catalogue of Microorganisms (GCM) 10K type strain sequencing project: providing services to taxonomists for standard genome sequencing and annotation.</title>
        <authorList>
            <consortium name="The Broad Institute Genomics Platform"/>
            <consortium name="The Broad Institute Genome Sequencing Center for Infectious Disease"/>
            <person name="Wu L."/>
            <person name="Ma J."/>
        </authorList>
    </citation>
    <scope>NUCLEOTIDE SEQUENCE [LARGE SCALE GENOMIC DNA]</scope>
    <source>
        <strain evidence="4">JCM 9377</strain>
    </source>
</reference>
<sequence length="267" mass="28477">MDLDRAADELYGLPPGDFVARRTELARAADDKAVAKLIRALRRPTVSAWAVNRFARAEPGLLETLLTTGEDLREAWSTGEGRAEADRARTRAVDAAVKAAVALAGRPLPEQVRREIEDTFQAALVDPAAAGELAAARLFAPLSRIGFDFSALPPAPAKARTAGKAPARNRRAKERKPPGEDPRLLLRRLEVEAAHAAETAKEAESALAALRTELDEAEEERTGLEQRLAELSAGLKRLRAALGPAEKAASTARAAADVAAGHVARAR</sequence>
<keyword evidence="1" id="KW-0175">Coiled coil</keyword>
<proteinExistence type="predicted"/>
<evidence type="ECO:0000313" key="3">
    <source>
        <dbReference type="EMBL" id="GAA3210700.1"/>
    </source>
</evidence>
<comment type="caution">
    <text evidence="3">The sequence shown here is derived from an EMBL/GenBank/DDBJ whole genome shotgun (WGS) entry which is preliminary data.</text>
</comment>
<evidence type="ECO:0000256" key="1">
    <source>
        <dbReference type="SAM" id="Coils"/>
    </source>
</evidence>
<dbReference type="Proteomes" id="UP001501237">
    <property type="component" value="Unassembled WGS sequence"/>
</dbReference>
<feature type="coiled-coil region" evidence="1">
    <location>
        <begin position="186"/>
        <end position="241"/>
    </location>
</feature>
<name>A0ABP6Q8P2_9ACTN</name>
<evidence type="ECO:0000256" key="2">
    <source>
        <dbReference type="SAM" id="MobiDB-lite"/>
    </source>
</evidence>